<evidence type="ECO:0000256" key="1">
    <source>
        <dbReference type="ARBA" id="ARBA00023186"/>
    </source>
</evidence>
<gene>
    <name evidence="4" type="ORF">OLC1_LOCUS7815</name>
</gene>
<dbReference type="PANTHER" id="PTHR12329">
    <property type="entry name" value="BCL2-ASSOCIATED ATHANOGENE"/>
    <property type="match status" value="1"/>
</dbReference>
<evidence type="ECO:0000313" key="5">
    <source>
        <dbReference type="Proteomes" id="UP001161247"/>
    </source>
</evidence>
<feature type="compositionally biased region" description="Polar residues" evidence="2">
    <location>
        <begin position="236"/>
        <end position="252"/>
    </location>
</feature>
<dbReference type="InterPro" id="IPR003103">
    <property type="entry name" value="BAG_domain"/>
</dbReference>
<dbReference type="SMART" id="SM00264">
    <property type="entry name" value="BAG"/>
    <property type="match status" value="1"/>
</dbReference>
<dbReference type="Gene3D" id="3.10.20.90">
    <property type="entry name" value="Phosphatidylinositol 3-kinase Catalytic Subunit, Chain A, domain 1"/>
    <property type="match status" value="1"/>
</dbReference>
<feature type="region of interest" description="Disordered" evidence="2">
    <location>
        <begin position="215"/>
        <end position="261"/>
    </location>
</feature>
<dbReference type="GO" id="GO:0050821">
    <property type="term" value="P:protein stabilization"/>
    <property type="evidence" value="ECO:0007669"/>
    <property type="project" value="TreeGrafter"/>
</dbReference>
<dbReference type="GO" id="GO:0005737">
    <property type="term" value="C:cytoplasm"/>
    <property type="evidence" value="ECO:0007669"/>
    <property type="project" value="TreeGrafter"/>
</dbReference>
<dbReference type="Gene3D" id="1.20.58.120">
    <property type="entry name" value="BAG domain"/>
    <property type="match status" value="1"/>
</dbReference>
<evidence type="ECO:0000313" key="4">
    <source>
        <dbReference type="EMBL" id="CAI9097281.1"/>
    </source>
</evidence>
<sequence>MTMGSNSSGLSETNNTPPPPAGGDGGGGGGDDIGAGLKIKVEHGSITHDVSVPPDSTFGDLKKIIPQITGKLLFRGKEKEDSDLLQMAGVKDNSKIIFMETPGEKVMNEPIQISGGAGAVANEPIQISKGGEAVALVRAEVDKLSEQVSSLEAVINAGSKVDDKQIVYVTEMLMRQLLKLDTIEAEGEGRIQRKQEVRRVQGFVDAIDTLKAKNSNPFFDGSHTVPAPTHPEPPASGTSNISAPNSAQLSTKVTEDWEQFD</sequence>
<dbReference type="AlphaFoldDB" id="A0AAV1CPI6"/>
<protein>
    <submittedName>
        <fullName evidence="4">OLC1v1033669C1</fullName>
    </submittedName>
</protein>
<dbReference type="InterPro" id="IPR039773">
    <property type="entry name" value="BAG_chaperone_regulator"/>
</dbReference>
<dbReference type="PANTHER" id="PTHR12329:SF49">
    <property type="entry name" value="BAG FAMILY MOLECULAR CHAPERONE REGULATOR 4-LIKE ISOFORM X1"/>
    <property type="match status" value="1"/>
</dbReference>
<dbReference type="InterPro" id="IPR029071">
    <property type="entry name" value="Ubiquitin-like_domsf"/>
</dbReference>
<feature type="compositionally biased region" description="Gly residues" evidence="2">
    <location>
        <begin position="22"/>
        <end position="33"/>
    </location>
</feature>
<evidence type="ECO:0000259" key="3">
    <source>
        <dbReference type="PROSITE" id="PS51035"/>
    </source>
</evidence>
<dbReference type="GO" id="GO:0000774">
    <property type="term" value="F:adenyl-nucleotide exchange factor activity"/>
    <property type="evidence" value="ECO:0007669"/>
    <property type="project" value="TreeGrafter"/>
</dbReference>
<dbReference type="EMBL" id="OX459120">
    <property type="protein sequence ID" value="CAI9097281.1"/>
    <property type="molecule type" value="Genomic_DNA"/>
</dbReference>
<name>A0AAV1CPI6_OLDCO</name>
<feature type="compositionally biased region" description="Polar residues" evidence="2">
    <location>
        <begin position="1"/>
        <end position="15"/>
    </location>
</feature>
<dbReference type="InterPro" id="IPR036533">
    <property type="entry name" value="BAG_dom_sf"/>
</dbReference>
<dbReference type="GO" id="GO:0051087">
    <property type="term" value="F:protein-folding chaperone binding"/>
    <property type="evidence" value="ECO:0007669"/>
    <property type="project" value="InterPro"/>
</dbReference>
<reference evidence="4" key="1">
    <citation type="submission" date="2023-03" db="EMBL/GenBank/DDBJ databases">
        <authorList>
            <person name="Julca I."/>
        </authorList>
    </citation>
    <scope>NUCLEOTIDE SEQUENCE</scope>
</reference>
<evidence type="ECO:0000256" key="2">
    <source>
        <dbReference type="SAM" id="MobiDB-lite"/>
    </source>
</evidence>
<organism evidence="4 5">
    <name type="scientific">Oldenlandia corymbosa var. corymbosa</name>
    <dbReference type="NCBI Taxonomy" id="529605"/>
    <lineage>
        <taxon>Eukaryota</taxon>
        <taxon>Viridiplantae</taxon>
        <taxon>Streptophyta</taxon>
        <taxon>Embryophyta</taxon>
        <taxon>Tracheophyta</taxon>
        <taxon>Spermatophyta</taxon>
        <taxon>Magnoliopsida</taxon>
        <taxon>eudicotyledons</taxon>
        <taxon>Gunneridae</taxon>
        <taxon>Pentapetalae</taxon>
        <taxon>asterids</taxon>
        <taxon>lamiids</taxon>
        <taxon>Gentianales</taxon>
        <taxon>Rubiaceae</taxon>
        <taxon>Rubioideae</taxon>
        <taxon>Spermacoceae</taxon>
        <taxon>Hedyotis-Oldenlandia complex</taxon>
        <taxon>Oldenlandia</taxon>
    </lineage>
</organism>
<feature type="region of interest" description="Disordered" evidence="2">
    <location>
        <begin position="1"/>
        <end position="36"/>
    </location>
</feature>
<dbReference type="SUPFAM" id="SSF54236">
    <property type="entry name" value="Ubiquitin-like"/>
    <property type="match status" value="1"/>
</dbReference>
<feature type="domain" description="BAG" evidence="3">
    <location>
        <begin position="133"/>
        <end position="211"/>
    </location>
</feature>
<dbReference type="Proteomes" id="UP001161247">
    <property type="component" value="Chromosome 3"/>
</dbReference>
<dbReference type="Pfam" id="PF02179">
    <property type="entry name" value="BAG"/>
    <property type="match status" value="1"/>
</dbReference>
<dbReference type="PROSITE" id="PS51035">
    <property type="entry name" value="BAG"/>
    <property type="match status" value="1"/>
</dbReference>
<accession>A0AAV1CPI6</accession>
<dbReference type="SUPFAM" id="SSF63491">
    <property type="entry name" value="BAG domain"/>
    <property type="match status" value="1"/>
</dbReference>
<keyword evidence="1" id="KW-0143">Chaperone</keyword>
<proteinExistence type="predicted"/>
<keyword evidence="5" id="KW-1185">Reference proteome</keyword>